<evidence type="ECO:0000313" key="3">
    <source>
        <dbReference type="Proteomes" id="UP000002457"/>
    </source>
</evidence>
<evidence type="ECO:0000313" key="2">
    <source>
        <dbReference type="EMBL" id="ACL17794.1"/>
    </source>
</evidence>
<protein>
    <recommendedName>
        <fullName evidence="4">Transcription factor Pcc1</fullName>
    </recommendedName>
</protein>
<dbReference type="GeneID" id="7271690"/>
<dbReference type="NCBIfam" id="NF011470">
    <property type="entry name" value="PRK14887.1"/>
    <property type="match status" value="1"/>
</dbReference>
<name>B8GEY8_METPE</name>
<evidence type="ECO:0000256" key="1">
    <source>
        <dbReference type="ARBA" id="ARBA00007073"/>
    </source>
</evidence>
<dbReference type="RefSeq" id="WP_012619113.1">
    <property type="nucleotide sequence ID" value="NC_011832.1"/>
</dbReference>
<dbReference type="Pfam" id="PF09341">
    <property type="entry name" value="Pcc1"/>
    <property type="match status" value="1"/>
</dbReference>
<dbReference type="InterPro" id="IPR015419">
    <property type="entry name" value="CTAG/Pcc1"/>
</dbReference>
<organism evidence="2 3">
    <name type="scientific">Methanosphaerula palustris (strain ATCC BAA-1556 / DSM 19958 / E1-9c)</name>
    <dbReference type="NCBI Taxonomy" id="521011"/>
    <lineage>
        <taxon>Archaea</taxon>
        <taxon>Methanobacteriati</taxon>
        <taxon>Methanobacteriota</taxon>
        <taxon>Stenosarchaea group</taxon>
        <taxon>Methanomicrobia</taxon>
        <taxon>Methanomicrobiales</taxon>
        <taxon>Methanoregulaceae</taxon>
        <taxon>Methanosphaerula</taxon>
    </lineage>
</organism>
<gene>
    <name evidence="2" type="ordered locus">Mpal_2521</name>
</gene>
<comment type="similarity">
    <text evidence="1">Belongs to the CTAG/PCC1 family.</text>
</comment>
<dbReference type="Proteomes" id="UP000002457">
    <property type="component" value="Chromosome"/>
</dbReference>
<dbReference type="eggNOG" id="arCOG04414">
    <property type="taxonomic scope" value="Archaea"/>
</dbReference>
<sequence length="90" mass="9926">MAHQAWFTFCTPTAPLLYRALAPELIDQEGMRSTVDLACVDQTTLVMTIEAEDLAALRAALNMWLRLVNVADEVTEMGLATLESSRAVRS</sequence>
<dbReference type="STRING" id="521011.Mpal_2521"/>
<dbReference type="EMBL" id="CP001338">
    <property type="protein sequence ID" value="ACL17794.1"/>
    <property type="molecule type" value="Genomic_DNA"/>
</dbReference>
<dbReference type="OrthoDB" id="8982at2157"/>
<dbReference type="KEGG" id="mpl:Mpal_2521"/>
<keyword evidence="3" id="KW-1185">Reference proteome</keyword>
<accession>B8GEY8</accession>
<proteinExistence type="inferred from homology"/>
<dbReference type="AlphaFoldDB" id="B8GEY8"/>
<dbReference type="Gene3D" id="3.30.310.50">
    <property type="entry name" value="Alpha-D-phosphohexomutase, C-terminal domain"/>
    <property type="match status" value="1"/>
</dbReference>
<reference evidence="2 3" key="1">
    <citation type="journal article" date="2015" name="Genome Announc.">
        <title>Complete Genome Sequence of Methanosphaerula palustris E1-9CT, a Hydrogenotrophic Methanogen Isolated from a Minerotrophic Fen Peatland.</title>
        <authorList>
            <person name="Cadillo-Quiroz H."/>
            <person name="Browne P."/>
            <person name="Kyrpides N."/>
            <person name="Woyke T."/>
            <person name="Goodwin L."/>
            <person name="Detter C."/>
            <person name="Yavitt J.B."/>
            <person name="Zinder S.H."/>
        </authorList>
    </citation>
    <scope>NUCLEOTIDE SEQUENCE [LARGE SCALE GENOMIC DNA]</scope>
    <source>
        <strain evidence="3">ATCC BAA-1556 / DSM 19958 / E1-9c</strain>
    </source>
</reference>
<evidence type="ECO:0008006" key="4">
    <source>
        <dbReference type="Google" id="ProtNLM"/>
    </source>
</evidence>
<dbReference type="HOGENOM" id="CLU_170076_2_0_2"/>